<reference evidence="2 3" key="1">
    <citation type="journal article" date="2022" name="BMC Genomics">
        <title>Comparative genome analysis of mycobacteria focusing on tRNA and non-coding RNA.</title>
        <authorList>
            <person name="Behra P.R.K."/>
            <person name="Pettersson B.M.F."/>
            <person name="Ramesh M."/>
            <person name="Das S."/>
            <person name="Dasgupta S."/>
            <person name="Kirsebom L.A."/>
        </authorList>
    </citation>
    <scope>NUCLEOTIDE SEQUENCE [LARGE SCALE GENOMIC DNA]</scope>
    <source>
        <strain evidence="2 3">DSM 44078</strain>
    </source>
</reference>
<proteinExistence type="predicted"/>
<evidence type="ECO:0000313" key="2">
    <source>
        <dbReference type="EMBL" id="MCV7230141.1"/>
    </source>
</evidence>
<dbReference type="InterPro" id="IPR029032">
    <property type="entry name" value="AhpD-like"/>
</dbReference>
<evidence type="ECO:0000259" key="1">
    <source>
        <dbReference type="Pfam" id="PF02627"/>
    </source>
</evidence>
<comment type="caution">
    <text evidence="2">The sequence shown here is derived from an EMBL/GenBank/DDBJ whole genome shotgun (WGS) entry which is preliminary data.</text>
</comment>
<dbReference type="InterPro" id="IPR003779">
    <property type="entry name" value="CMD-like"/>
</dbReference>
<dbReference type="Gene3D" id="1.20.1290.10">
    <property type="entry name" value="AhpD-like"/>
    <property type="match status" value="1"/>
</dbReference>
<protein>
    <submittedName>
        <fullName evidence="2">Carboxymuconolactone decarboxylase family protein</fullName>
    </submittedName>
</protein>
<dbReference type="PANTHER" id="PTHR34846">
    <property type="entry name" value="4-CARBOXYMUCONOLACTONE DECARBOXYLASE FAMILY PROTEIN (AFU_ORTHOLOGUE AFUA_6G11590)"/>
    <property type="match status" value="1"/>
</dbReference>
<gene>
    <name evidence="2" type="ORF">H7J73_29460</name>
</gene>
<dbReference type="Proteomes" id="UP001526201">
    <property type="component" value="Unassembled WGS sequence"/>
</dbReference>
<organism evidence="2 3">
    <name type="scientific">Mycolicibacterium komossense</name>
    <dbReference type="NCBI Taxonomy" id="1779"/>
    <lineage>
        <taxon>Bacteria</taxon>
        <taxon>Bacillati</taxon>
        <taxon>Actinomycetota</taxon>
        <taxon>Actinomycetes</taxon>
        <taxon>Mycobacteriales</taxon>
        <taxon>Mycobacteriaceae</taxon>
        <taxon>Mycolicibacterium</taxon>
    </lineage>
</organism>
<evidence type="ECO:0000313" key="3">
    <source>
        <dbReference type="Proteomes" id="UP001526201"/>
    </source>
</evidence>
<sequence length="179" mass="20582">MTSPRIPPGGRRELGLIGWLWCKFAAWAWKIPEFHLFTVLAQHKGMFWTWGPFSGYLLNFGRLPKRDTELAILRTAHLRQCEYELQQHRRLALKRGVDAQTQAKIFAWPAADGLSDRQQALLTAVDELVADRTMTESSWRSLEGHLDRRQLIEFVTLVGQYDALAMTLNTLGVPMDYPD</sequence>
<dbReference type="PANTHER" id="PTHR34846:SF5">
    <property type="entry name" value="CARBOXYMUCONOLACTONE DECARBOXYLASE-LIKE DOMAIN-CONTAINING PROTEIN"/>
    <property type="match status" value="1"/>
</dbReference>
<dbReference type="RefSeq" id="WP_264071414.1">
    <property type="nucleotide sequence ID" value="NZ_JACKTY010000049.1"/>
</dbReference>
<dbReference type="SUPFAM" id="SSF69118">
    <property type="entry name" value="AhpD-like"/>
    <property type="match status" value="1"/>
</dbReference>
<dbReference type="Pfam" id="PF02627">
    <property type="entry name" value="CMD"/>
    <property type="match status" value="1"/>
</dbReference>
<dbReference type="EMBL" id="JACKTY010000049">
    <property type="protein sequence ID" value="MCV7230141.1"/>
    <property type="molecule type" value="Genomic_DNA"/>
</dbReference>
<accession>A0ABT3CL35</accession>
<keyword evidence="3" id="KW-1185">Reference proteome</keyword>
<feature type="domain" description="Carboxymuconolactone decarboxylase-like" evidence="1">
    <location>
        <begin position="47"/>
        <end position="127"/>
    </location>
</feature>
<name>A0ABT3CL35_9MYCO</name>